<reference evidence="2" key="1">
    <citation type="journal article" date="2023" name="Genome Biol. Evol.">
        <title>Long-read-based Genome Assembly of Drosophila gunungcola Reveals Fewer Chemosensory Genes in Flower-breeding Species.</title>
        <authorList>
            <person name="Negi A."/>
            <person name="Liao B.Y."/>
            <person name="Yeh S.D."/>
        </authorList>
    </citation>
    <scope>NUCLEOTIDE SEQUENCE</scope>
    <source>
        <strain evidence="2">Sukarami</strain>
    </source>
</reference>
<dbReference type="EMBL" id="JAMKOV010000004">
    <property type="protein sequence ID" value="KAI8040440.1"/>
    <property type="molecule type" value="Genomic_DNA"/>
</dbReference>
<evidence type="ECO:0000313" key="2">
    <source>
        <dbReference type="EMBL" id="KAI8040440.1"/>
    </source>
</evidence>
<proteinExistence type="predicted"/>
<sequence>MFSQIHKHINTPSTHIQTHTKVSITSKKYLSKRKKTIYYKKREKERNKQAKYEKKYMYYTHTERKTKAKKITKI</sequence>
<dbReference type="AlphaFoldDB" id="A0A9P9YPD1"/>
<organism evidence="2 3">
    <name type="scientific">Drosophila gunungcola</name>
    <name type="common">fruit fly</name>
    <dbReference type="NCBI Taxonomy" id="103775"/>
    <lineage>
        <taxon>Eukaryota</taxon>
        <taxon>Metazoa</taxon>
        <taxon>Ecdysozoa</taxon>
        <taxon>Arthropoda</taxon>
        <taxon>Hexapoda</taxon>
        <taxon>Insecta</taxon>
        <taxon>Pterygota</taxon>
        <taxon>Neoptera</taxon>
        <taxon>Endopterygota</taxon>
        <taxon>Diptera</taxon>
        <taxon>Brachycera</taxon>
        <taxon>Muscomorpha</taxon>
        <taxon>Ephydroidea</taxon>
        <taxon>Drosophilidae</taxon>
        <taxon>Drosophila</taxon>
        <taxon>Sophophora</taxon>
    </lineage>
</organism>
<evidence type="ECO:0000256" key="1">
    <source>
        <dbReference type="SAM" id="MobiDB-lite"/>
    </source>
</evidence>
<name>A0A9P9YPD1_9MUSC</name>
<keyword evidence="3" id="KW-1185">Reference proteome</keyword>
<evidence type="ECO:0000313" key="3">
    <source>
        <dbReference type="Proteomes" id="UP001059596"/>
    </source>
</evidence>
<feature type="region of interest" description="Disordered" evidence="1">
    <location>
        <begin position="1"/>
        <end position="20"/>
    </location>
</feature>
<accession>A0A9P9YPD1</accession>
<feature type="non-terminal residue" evidence="2">
    <location>
        <position position="1"/>
    </location>
</feature>
<gene>
    <name evidence="2" type="ORF">M5D96_006383</name>
</gene>
<dbReference type="Proteomes" id="UP001059596">
    <property type="component" value="Unassembled WGS sequence"/>
</dbReference>
<protein>
    <submittedName>
        <fullName evidence="2">Uncharacterized protein</fullName>
    </submittedName>
</protein>
<feature type="compositionally biased region" description="Polar residues" evidence="1">
    <location>
        <begin position="10"/>
        <end position="20"/>
    </location>
</feature>
<comment type="caution">
    <text evidence="2">The sequence shown here is derived from an EMBL/GenBank/DDBJ whole genome shotgun (WGS) entry which is preliminary data.</text>
</comment>